<protein>
    <submittedName>
        <fullName evidence="1">Glycerol-3-phosphate responsive antiterminator</fullName>
    </submittedName>
</protein>
<evidence type="ECO:0000313" key="1">
    <source>
        <dbReference type="EMBL" id="MQM72279.1"/>
    </source>
</evidence>
<name>A0A6L5GPT6_9FIRM</name>
<keyword evidence="2" id="KW-1185">Reference proteome</keyword>
<comment type="caution">
    <text evidence="1">The sequence shown here is derived from an EMBL/GenBank/DDBJ whole genome shotgun (WGS) entry which is preliminary data.</text>
</comment>
<dbReference type="GO" id="GO:0006071">
    <property type="term" value="P:glycerol metabolic process"/>
    <property type="evidence" value="ECO:0007669"/>
    <property type="project" value="InterPro"/>
</dbReference>
<dbReference type="Proteomes" id="UP000473648">
    <property type="component" value="Unassembled WGS sequence"/>
</dbReference>
<organism evidence="1 2">
    <name type="scientific">Candidatus Pseudoramibacter fermentans</name>
    <dbReference type="NCBI Taxonomy" id="2594427"/>
    <lineage>
        <taxon>Bacteria</taxon>
        <taxon>Bacillati</taxon>
        <taxon>Bacillota</taxon>
        <taxon>Clostridia</taxon>
        <taxon>Eubacteriales</taxon>
        <taxon>Eubacteriaceae</taxon>
        <taxon>Pseudoramibacter</taxon>
    </lineage>
</organism>
<gene>
    <name evidence="1" type="ORF">FRC53_02375</name>
</gene>
<dbReference type="PIRSF" id="PIRSF016897">
    <property type="entry name" value="GlpP"/>
    <property type="match status" value="1"/>
</dbReference>
<dbReference type="EMBL" id="VOGB01000004">
    <property type="protein sequence ID" value="MQM72279.1"/>
    <property type="molecule type" value="Genomic_DNA"/>
</dbReference>
<dbReference type="Pfam" id="PF04309">
    <property type="entry name" value="G3P_antiterm"/>
    <property type="match status" value="1"/>
</dbReference>
<dbReference type="SUPFAM" id="SSF110391">
    <property type="entry name" value="GlpP-like"/>
    <property type="match status" value="1"/>
</dbReference>
<dbReference type="PANTHER" id="PTHR35787:SF1">
    <property type="entry name" value="GLYCEROL UPTAKE OPERON ANTITERMINATOR REGULATORY PROTEIN"/>
    <property type="match status" value="1"/>
</dbReference>
<dbReference type="Gene3D" id="3.20.20.70">
    <property type="entry name" value="Aldolase class I"/>
    <property type="match status" value="1"/>
</dbReference>
<proteinExistence type="predicted"/>
<evidence type="ECO:0000313" key="2">
    <source>
        <dbReference type="Proteomes" id="UP000473648"/>
    </source>
</evidence>
<dbReference type="GO" id="GO:0006355">
    <property type="term" value="P:regulation of DNA-templated transcription"/>
    <property type="evidence" value="ECO:0007669"/>
    <property type="project" value="InterPro"/>
</dbReference>
<dbReference type="PANTHER" id="PTHR35787">
    <property type="entry name" value="GLYCEROL UPTAKE OPERON ANTITERMINATOR REGULATORY PROTEIN"/>
    <property type="match status" value="1"/>
</dbReference>
<dbReference type="AlphaFoldDB" id="A0A6L5GPT6"/>
<sequence>MTTKKCLHLLEKNPIIAAIRDPKDIYDAVASPCQIVFLLTGNIYNLKTMIDYINVAGKYAFVHLDLLKGYGQDHYFVKYLKEELHPTGIISTRNSLITIAKRENLMTIQRLFLLDSSAMDVTINAARKIKPDAVEVLPGLVSKVIRKVNAELSIPIITGGFIETEEEVKSCIEAGSISSSTSYKPLWDKFDAVKIFRENFVKESDSMLK</sequence>
<dbReference type="InterPro" id="IPR006699">
    <property type="entry name" value="GlpP"/>
</dbReference>
<reference evidence="1" key="1">
    <citation type="journal article" date="2020" name="Appl. Environ. Microbiol.">
        <title>Medium-Chain Fatty Acid Synthesis by 'Candidatus Weimeria bifida' gen. nov., sp. nov., and 'Candidatus Pseudoramibacter fermentans' sp. nov.</title>
        <authorList>
            <person name="Scarborough M.J."/>
            <person name="Myers K.S."/>
            <person name="Donohue T.J."/>
            <person name="Noguera D.R."/>
        </authorList>
    </citation>
    <scope>NUCLEOTIDE SEQUENCE</scope>
    <source>
        <strain evidence="1">EUB1.1</strain>
    </source>
</reference>
<accession>A0A6L5GPT6</accession>
<dbReference type="InterPro" id="IPR013785">
    <property type="entry name" value="Aldolase_TIM"/>
</dbReference>